<dbReference type="Pfam" id="PF08755">
    <property type="entry name" value="YccV-like"/>
    <property type="match status" value="1"/>
</dbReference>
<dbReference type="SMART" id="SM00992">
    <property type="entry name" value="YccV-like"/>
    <property type="match status" value="1"/>
</dbReference>
<feature type="domain" description="ApaG" evidence="1">
    <location>
        <begin position="213"/>
        <end position="338"/>
    </location>
</feature>
<dbReference type="InterPro" id="IPR007474">
    <property type="entry name" value="ApaG_domain"/>
</dbReference>
<organism evidence="2 3">
    <name type="scientific">Allacma fusca</name>
    <dbReference type="NCBI Taxonomy" id="39272"/>
    <lineage>
        <taxon>Eukaryota</taxon>
        <taxon>Metazoa</taxon>
        <taxon>Ecdysozoa</taxon>
        <taxon>Arthropoda</taxon>
        <taxon>Hexapoda</taxon>
        <taxon>Collembola</taxon>
        <taxon>Symphypleona</taxon>
        <taxon>Sminthuridae</taxon>
        <taxon>Allacma</taxon>
    </lineage>
</organism>
<dbReference type="AlphaFoldDB" id="A0A8J2LDQ5"/>
<accession>A0A8J2LDQ5</accession>
<evidence type="ECO:0000313" key="3">
    <source>
        <dbReference type="Proteomes" id="UP000708208"/>
    </source>
</evidence>
<dbReference type="GO" id="GO:0005634">
    <property type="term" value="C:nucleus"/>
    <property type="evidence" value="ECO:0007669"/>
    <property type="project" value="TreeGrafter"/>
</dbReference>
<dbReference type="OrthoDB" id="5913487at2759"/>
<keyword evidence="3" id="KW-1185">Reference proteome</keyword>
<evidence type="ECO:0000313" key="2">
    <source>
        <dbReference type="EMBL" id="CAG7829946.1"/>
    </source>
</evidence>
<sequence>MMRSLTRVLDCRLLIGRGSNNPQNFRSYTRLAEVGKLVSPKLECGYEVGQIFLHRVFGYRGVILFPWLAKVYDRDLASNKAREKSYRSGSQEIEEPTAFSHIGREVKSKTHNYYQVLIDSRDCPFIRAQTEAVTFLGTQENSRSLYAIPGLDYVAHEDIIPYVSTEKNPLHHELFDKFLQYHSDRDPCFVARDTLKAWQEKNHPWLELSDVHKETTENIRVTVIPFYMGCRESHSNNVYWWRYCIRIENLGEFNTQLRERHWRIFSLSGTLETVRGRGVVGQEPILTKTSPAFQYSSHVSLQAPSGHMWGTFRMEREDGCTFDCRIPPFSLESKHDDSKD</sequence>
<dbReference type="Pfam" id="PF04379">
    <property type="entry name" value="DUF525"/>
    <property type="match status" value="1"/>
</dbReference>
<dbReference type="NCBIfam" id="NF003967">
    <property type="entry name" value="PRK05461.1"/>
    <property type="match status" value="1"/>
</dbReference>
<evidence type="ECO:0000259" key="1">
    <source>
        <dbReference type="PROSITE" id="PS51087"/>
    </source>
</evidence>
<protein>
    <recommendedName>
        <fullName evidence="1">ApaG domain-containing protein</fullName>
    </recommendedName>
</protein>
<comment type="caution">
    <text evidence="2">The sequence shown here is derived from an EMBL/GenBank/DDBJ whole genome shotgun (WGS) entry which is preliminary data.</text>
</comment>
<dbReference type="GO" id="GO:0042645">
    <property type="term" value="C:mitochondrial nucleoid"/>
    <property type="evidence" value="ECO:0007669"/>
    <property type="project" value="TreeGrafter"/>
</dbReference>
<dbReference type="GO" id="GO:0070987">
    <property type="term" value="P:error-free translesion synthesis"/>
    <property type="evidence" value="ECO:0007669"/>
    <property type="project" value="TreeGrafter"/>
</dbReference>
<dbReference type="PROSITE" id="PS51087">
    <property type="entry name" value="APAG"/>
    <property type="match status" value="1"/>
</dbReference>
<dbReference type="Proteomes" id="UP000708208">
    <property type="component" value="Unassembled WGS sequence"/>
</dbReference>
<reference evidence="2" key="1">
    <citation type="submission" date="2021-06" db="EMBL/GenBank/DDBJ databases">
        <authorList>
            <person name="Hodson N. C."/>
            <person name="Mongue J. A."/>
            <person name="Jaron S. K."/>
        </authorList>
    </citation>
    <scope>NUCLEOTIDE SEQUENCE</scope>
</reference>
<gene>
    <name evidence="2" type="ORF">AFUS01_LOCUS39778</name>
</gene>
<dbReference type="InterPro" id="IPR011722">
    <property type="entry name" value="Hemimethylated_DNA-bd_dom"/>
</dbReference>
<dbReference type="GO" id="GO:0003677">
    <property type="term" value="F:DNA binding"/>
    <property type="evidence" value="ECO:0007669"/>
    <property type="project" value="InterPro"/>
</dbReference>
<name>A0A8J2LDQ5_9HEXA</name>
<dbReference type="PANTHER" id="PTHR14289:SF16">
    <property type="entry name" value="POLYMERASE DELTA-INTERACTING PROTEIN 2"/>
    <property type="match status" value="1"/>
</dbReference>
<dbReference type="EMBL" id="CAJVCH010553582">
    <property type="protein sequence ID" value="CAG7829946.1"/>
    <property type="molecule type" value="Genomic_DNA"/>
</dbReference>
<proteinExistence type="predicted"/>
<dbReference type="PANTHER" id="PTHR14289">
    <property type="entry name" value="F-BOX ONLY PROTEIN 3"/>
    <property type="match status" value="1"/>
</dbReference>